<dbReference type="CDD" id="cd09272">
    <property type="entry name" value="RNase_HI_RT_Ty1"/>
    <property type="match status" value="1"/>
</dbReference>
<dbReference type="PANTHER" id="PTHR11439">
    <property type="entry name" value="GAG-POL-RELATED RETROTRANSPOSON"/>
    <property type="match status" value="1"/>
</dbReference>
<reference evidence="2 3" key="1">
    <citation type="submission" date="2019-08" db="EMBL/GenBank/DDBJ databases">
        <title>Draft genome sequences of two oriental melons (Cucumis melo L. var makuwa).</title>
        <authorList>
            <person name="Kwon S.-Y."/>
        </authorList>
    </citation>
    <scope>NUCLEOTIDE SEQUENCE [LARGE SCALE GENOMIC DNA]</scope>
    <source>
        <strain evidence="3">cv. SW 3</strain>
        <tissue evidence="2">Leaf</tissue>
    </source>
</reference>
<dbReference type="Proteomes" id="UP000321393">
    <property type="component" value="Unassembled WGS sequence"/>
</dbReference>
<dbReference type="OrthoDB" id="1931513at2759"/>
<dbReference type="SUPFAM" id="SSF56672">
    <property type="entry name" value="DNA/RNA polymerases"/>
    <property type="match status" value="1"/>
</dbReference>
<dbReference type="InterPro" id="IPR043502">
    <property type="entry name" value="DNA/RNA_pol_sf"/>
</dbReference>
<accession>A0A5A7UVQ3</accession>
<comment type="caution">
    <text evidence="2">The sequence shown here is derived from an EMBL/GenBank/DDBJ whole genome shotgun (WGS) entry which is preliminary data.</text>
</comment>
<feature type="compositionally biased region" description="Low complexity" evidence="1">
    <location>
        <begin position="33"/>
        <end position="45"/>
    </location>
</feature>
<sequence length="427" mass="47787">MSSNSSLLGVENTNASSPINQIFGSEPPSKYLTSTGSSSTSATRTPNPEHKDLDTGQVLLQGLLNDGLYKFTIQPSHKRLHHSELNTKSVFNTVVPKSNTHLLDLSHRRLETDTQESSRDDGNIGGITQSLSPMEPQHQIDYGMNTQLQSTSVHLMITRIHSLNSQFALKDLGKLSYFLEVEVSYPTNGGELFHDVHLYRSVVGALQYATLTHPEISYSVNKACQFIHTPKHTHWQLVKRILRYLKGVLYHALWLSKSDNMSLDGFVDADWASDSDDRKSTSGFCVYFGNNLVSWGSKKQSIIDRSSTKAEYRCLTLLATELVWIRSLLNDLYIDLPFPPILWCDNLSAVHLSANSILHSTTKHVELDIYFVRDLIQKGKLFVRHLSATEQIADILTKPLSAQSSHKLKNKLTVIDSASIGLQGVLR</sequence>
<feature type="region of interest" description="Disordered" evidence="1">
    <location>
        <begin position="1"/>
        <end position="53"/>
    </location>
</feature>
<name>A0A5A7UVQ3_CUCMM</name>
<feature type="compositionally biased region" description="Polar residues" evidence="1">
    <location>
        <begin position="1"/>
        <end position="23"/>
    </location>
</feature>
<organism evidence="2 3">
    <name type="scientific">Cucumis melo var. makuwa</name>
    <name type="common">Oriental melon</name>
    <dbReference type="NCBI Taxonomy" id="1194695"/>
    <lineage>
        <taxon>Eukaryota</taxon>
        <taxon>Viridiplantae</taxon>
        <taxon>Streptophyta</taxon>
        <taxon>Embryophyta</taxon>
        <taxon>Tracheophyta</taxon>
        <taxon>Spermatophyta</taxon>
        <taxon>Magnoliopsida</taxon>
        <taxon>eudicotyledons</taxon>
        <taxon>Gunneridae</taxon>
        <taxon>Pentapetalae</taxon>
        <taxon>rosids</taxon>
        <taxon>fabids</taxon>
        <taxon>Cucurbitales</taxon>
        <taxon>Cucurbitaceae</taxon>
        <taxon>Benincaseae</taxon>
        <taxon>Cucumis</taxon>
    </lineage>
</organism>
<evidence type="ECO:0000313" key="3">
    <source>
        <dbReference type="Proteomes" id="UP000321393"/>
    </source>
</evidence>
<protein>
    <submittedName>
        <fullName evidence="2">Mitochondrial protein</fullName>
    </submittedName>
</protein>
<proteinExistence type="predicted"/>
<dbReference type="AlphaFoldDB" id="A0A5A7UVQ3"/>
<dbReference type="EMBL" id="SSTE01006526">
    <property type="protein sequence ID" value="KAA0059238.1"/>
    <property type="molecule type" value="Genomic_DNA"/>
</dbReference>
<dbReference type="PANTHER" id="PTHR11439:SF455">
    <property type="entry name" value="RLK (RECEPTOR-LIKE PROTEIN KINASE) 8, PUTATIVE-RELATED"/>
    <property type="match status" value="1"/>
</dbReference>
<evidence type="ECO:0000313" key="2">
    <source>
        <dbReference type="EMBL" id="KAA0059238.1"/>
    </source>
</evidence>
<evidence type="ECO:0000256" key="1">
    <source>
        <dbReference type="SAM" id="MobiDB-lite"/>
    </source>
</evidence>
<gene>
    <name evidence="2" type="ORF">E6C27_scaffold430G001700</name>
</gene>